<reference evidence="1 2" key="1">
    <citation type="submission" date="2016-02" db="EMBL/GenBank/DDBJ databases">
        <title>Secondary metabolites in Legionella.</title>
        <authorList>
            <person name="Tobias N.J."/>
            <person name="Bode H.B."/>
        </authorList>
    </citation>
    <scope>NUCLEOTIDE SEQUENCE [LARGE SCALE GENOMIC DNA]</scope>
    <source>
        <strain evidence="1 2">DSM 19216</strain>
    </source>
</reference>
<keyword evidence="2" id="KW-1185">Reference proteome</keyword>
<sequence>MSRLKLDQAIYYIGDDSELGTAQKLRENVAKGAGKRTEQIPLLEFGTKGQEVPDEIILLAHSDDTRQHIGDKTPVELARDLAKQFQGKDKTQLKSIKLVSCEGGFGDHPLALQVAQELHRQGFTNAVVKAATHPKESKIGGVVSVTTKAGISIMTGNEDGMVSAVMYGNQKTSDYIRYKELKSMGAKTTKYRRGRTEKDEQEMRELAEKYNDFKGFDEGVSNYCRIQLLHNINDLDAPYNCYTKDGVKAPLSLDAAIALDYLRDKRRVHAVHGNDKIVQYLDKVIEKINQNSAMKQSAIMQIFDDKQLAKGVSSKLISSIKEELPKAIMEKTAAMGLSKPLSNVDIIESKIEKDEDYLAKLVAKDGIFDKLWRSIYGAEDFTKNLRLKLKSVSTQTLHAKAEREDIKGLIQSQKEKDIESGKLVEIDKGFLGLGKTTKTDTPLKALYTELNTYMAKESPTKKEDWQRVVTAYQTYERTQPRGKQSTELEKLVGQLSENNKKYENIGKNVKGIKAQIDDSIAAYLAKYDKGDATDKTHVPKVAVMKAMQAYASEPTEKNYEELQNAAQTNPGWDKGWFSKVKFFMSEVQEARKEQVSEESRLSSEFNKGMK</sequence>
<accession>A0A1E5JVS0</accession>
<name>A0A1E5JVS0_9GAMM</name>
<comment type="caution">
    <text evidence="1">The sequence shown here is derived from an EMBL/GenBank/DDBJ whole genome shotgun (WGS) entry which is preliminary data.</text>
</comment>
<proteinExistence type="predicted"/>
<evidence type="ECO:0008006" key="3">
    <source>
        <dbReference type="Google" id="ProtNLM"/>
    </source>
</evidence>
<evidence type="ECO:0000313" key="1">
    <source>
        <dbReference type="EMBL" id="OEH48473.1"/>
    </source>
</evidence>
<organism evidence="1 2">
    <name type="scientific">Legionella parisiensis</name>
    <dbReference type="NCBI Taxonomy" id="45071"/>
    <lineage>
        <taxon>Bacteria</taxon>
        <taxon>Pseudomonadati</taxon>
        <taxon>Pseudomonadota</taxon>
        <taxon>Gammaproteobacteria</taxon>
        <taxon>Legionellales</taxon>
        <taxon>Legionellaceae</taxon>
        <taxon>Legionella</taxon>
    </lineage>
</organism>
<dbReference type="RefSeq" id="WP_058517637.1">
    <property type="nucleotide sequence ID" value="NZ_CAAAIE010000007.1"/>
</dbReference>
<gene>
    <name evidence="1" type="ORF">lpari_00548</name>
</gene>
<protein>
    <recommendedName>
        <fullName evidence="3">Peptidase C80 domain-containing protein</fullName>
    </recommendedName>
</protein>
<evidence type="ECO:0000313" key="2">
    <source>
        <dbReference type="Proteomes" id="UP000095229"/>
    </source>
</evidence>
<dbReference type="EMBL" id="LSOG01000016">
    <property type="protein sequence ID" value="OEH48473.1"/>
    <property type="molecule type" value="Genomic_DNA"/>
</dbReference>
<dbReference type="OrthoDB" id="5650034at2"/>
<dbReference type="AlphaFoldDB" id="A0A1E5JVS0"/>
<dbReference type="PATRIC" id="fig|45071.6.peg.1920"/>
<dbReference type="Proteomes" id="UP000095229">
    <property type="component" value="Unassembled WGS sequence"/>
</dbReference>